<keyword evidence="1" id="KW-0675">Receptor</keyword>
<sequence>MTMRRLTEILHGGGWSLVVDNGAIRTFSGRGVSDLYGLLTREPETLRGASVADKVVGKGAAALMVLGGVKEVYADVASAPALGLFAAAGIRVVCREEVPHIVNRTRTGICPVERLCADCRTAGECLPRIGAFLENLP</sequence>
<dbReference type="Gene3D" id="3.40.140.30">
    <property type="entry name" value="Hypothetical protein TM1506"/>
    <property type="match status" value="1"/>
</dbReference>
<dbReference type="EMBL" id="AP019736">
    <property type="protein sequence ID" value="BBL07684.1"/>
    <property type="molecule type" value="Genomic_DNA"/>
</dbReference>
<dbReference type="KEGG" id="ada:A5CPEGH6_23220"/>
<name>A0A4Y1X4G8_9BACT</name>
<protein>
    <submittedName>
        <fullName evidence="1">TonB-dependent receptor</fullName>
    </submittedName>
</protein>
<dbReference type="InterPro" id="IPR015067">
    <property type="entry name" value="DUF1893_TM1506-like"/>
</dbReference>
<dbReference type="InterPro" id="IPR037081">
    <property type="entry name" value="Hyp_TM1506"/>
</dbReference>
<dbReference type="Pfam" id="PF08973">
    <property type="entry name" value="TM1506"/>
    <property type="match status" value="1"/>
</dbReference>
<proteinExistence type="predicted"/>
<evidence type="ECO:0000313" key="2">
    <source>
        <dbReference type="Proteomes" id="UP000319374"/>
    </source>
</evidence>
<dbReference type="SUPFAM" id="SSF53927">
    <property type="entry name" value="Cytidine deaminase-like"/>
    <property type="match status" value="1"/>
</dbReference>
<evidence type="ECO:0000313" key="1">
    <source>
        <dbReference type="EMBL" id="BBL07684.1"/>
    </source>
</evidence>
<gene>
    <name evidence="1" type="ORF">A5CPEGH6_23220</name>
</gene>
<organism evidence="1 2">
    <name type="scientific">Alistipes dispar</name>
    <dbReference type="NCBI Taxonomy" id="2585119"/>
    <lineage>
        <taxon>Bacteria</taxon>
        <taxon>Pseudomonadati</taxon>
        <taxon>Bacteroidota</taxon>
        <taxon>Bacteroidia</taxon>
        <taxon>Bacteroidales</taxon>
        <taxon>Rikenellaceae</taxon>
        <taxon>Alistipes</taxon>
    </lineage>
</organism>
<dbReference type="AlphaFoldDB" id="A0A4Y1X4G8"/>
<dbReference type="Proteomes" id="UP000319374">
    <property type="component" value="Chromosome"/>
</dbReference>
<keyword evidence="2" id="KW-1185">Reference proteome</keyword>
<dbReference type="GO" id="GO:0003824">
    <property type="term" value="F:catalytic activity"/>
    <property type="evidence" value="ECO:0007669"/>
    <property type="project" value="InterPro"/>
</dbReference>
<dbReference type="InterPro" id="IPR016193">
    <property type="entry name" value="Cytidine_deaminase-like"/>
</dbReference>
<accession>A0A4Y1X4G8</accession>
<reference evidence="2" key="1">
    <citation type="submission" date="2019-06" db="EMBL/GenBank/DDBJ databases">
        <title>Alistipes onderdonkii subsp. vulgaris subsp. nov., Alistipes dispar sp. nov. and Alistipes communis sp. nov., isolated from human faeces, and creation of Alistipes onderdonkii subsp. onderdonkii subsp. nov.</title>
        <authorList>
            <person name="Sakamoto M."/>
            <person name="Ikeyama N."/>
            <person name="Ogata Y."/>
            <person name="Suda W."/>
            <person name="Iino T."/>
            <person name="Hattori M."/>
            <person name="Ohkuma M."/>
        </authorList>
    </citation>
    <scope>NUCLEOTIDE SEQUENCE [LARGE SCALE GENOMIC DNA]</scope>
    <source>
        <strain evidence="2">5CPEGH6</strain>
    </source>
</reference>